<evidence type="ECO:0000256" key="4">
    <source>
        <dbReference type="ARBA" id="ARBA00022723"/>
    </source>
</evidence>
<protein>
    <submittedName>
        <fullName evidence="10">Pre-60S factor rei1</fullName>
    </submittedName>
</protein>
<dbReference type="Pfam" id="PF12756">
    <property type="entry name" value="zf-C2H2_2"/>
    <property type="match status" value="1"/>
</dbReference>
<feature type="compositionally biased region" description="Acidic residues" evidence="8">
    <location>
        <begin position="321"/>
        <end position="333"/>
    </location>
</feature>
<dbReference type="PANTHER" id="PTHR13182">
    <property type="entry name" value="ZINC FINGER PROTEIN 622"/>
    <property type="match status" value="1"/>
</dbReference>
<dbReference type="SUPFAM" id="SSF57667">
    <property type="entry name" value="beta-beta-alpha zinc fingers"/>
    <property type="match status" value="2"/>
</dbReference>
<keyword evidence="5" id="KW-0677">Repeat</keyword>
<dbReference type="GO" id="GO:0042273">
    <property type="term" value="P:ribosomal large subunit biogenesis"/>
    <property type="evidence" value="ECO:0007669"/>
    <property type="project" value="TreeGrafter"/>
</dbReference>
<keyword evidence="3" id="KW-0690">Ribosome biogenesis</keyword>
<evidence type="ECO:0000256" key="3">
    <source>
        <dbReference type="ARBA" id="ARBA00022517"/>
    </source>
</evidence>
<name>A0AAN6GVX3_9BASI</name>
<evidence type="ECO:0000256" key="2">
    <source>
        <dbReference type="ARBA" id="ARBA00022490"/>
    </source>
</evidence>
<evidence type="ECO:0000256" key="1">
    <source>
        <dbReference type="ARBA" id="ARBA00004496"/>
    </source>
</evidence>
<dbReference type="InterPro" id="IPR036236">
    <property type="entry name" value="Znf_C2H2_sf"/>
</dbReference>
<reference evidence="10" key="1">
    <citation type="journal article" date="2023" name="PhytoFront">
        <title>Draft Genome Resources of Seven Strains of Tilletia horrida, Causal Agent of Kernel Smut of Rice.</title>
        <authorList>
            <person name="Khanal S."/>
            <person name="Antony Babu S."/>
            <person name="Zhou X.G."/>
        </authorList>
    </citation>
    <scope>NUCLEOTIDE SEQUENCE</scope>
    <source>
        <strain evidence="10">TX6</strain>
    </source>
</reference>
<proteinExistence type="inferred from homology"/>
<dbReference type="PROSITE" id="PS00028">
    <property type="entry name" value="ZINC_FINGER_C2H2_1"/>
    <property type="match status" value="2"/>
</dbReference>
<comment type="similarity">
    <text evidence="7">Belongs to the REI1 family.</text>
</comment>
<feature type="compositionally biased region" description="Low complexity" evidence="8">
    <location>
        <begin position="174"/>
        <end position="184"/>
    </location>
</feature>
<comment type="caution">
    <text evidence="10">The sequence shown here is derived from an EMBL/GenBank/DDBJ whole genome shotgun (WGS) entry which is preliminary data.</text>
</comment>
<feature type="region of interest" description="Disordered" evidence="8">
    <location>
        <begin position="481"/>
        <end position="503"/>
    </location>
</feature>
<feature type="region of interest" description="Disordered" evidence="8">
    <location>
        <begin position="432"/>
        <end position="452"/>
    </location>
</feature>
<dbReference type="InterPro" id="IPR040025">
    <property type="entry name" value="Znf622/Rei1/Reh1"/>
</dbReference>
<feature type="compositionally biased region" description="Acidic residues" evidence="8">
    <location>
        <begin position="340"/>
        <end position="354"/>
    </location>
</feature>
<dbReference type="Gene3D" id="3.30.160.60">
    <property type="entry name" value="Classic Zinc Finger"/>
    <property type="match status" value="1"/>
</dbReference>
<dbReference type="Proteomes" id="UP001176517">
    <property type="component" value="Unassembled WGS sequence"/>
</dbReference>
<dbReference type="PANTHER" id="PTHR13182:SF8">
    <property type="entry name" value="CYTOPLASMIC 60S SUBUNIT BIOGENESIS FACTOR ZNF622"/>
    <property type="match status" value="1"/>
</dbReference>
<dbReference type="GO" id="GO:0005737">
    <property type="term" value="C:cytoplasm"/>
    <property type="evidence" value="ECO:0007669"/>
    <property type="project" value="UniProtKB-SubCell"/>
</dbReference>
<keyword evidence="6" id="KW-0862">Zinc</keyword>
<gene>
    <name evidence="10" type="primary">REI1</name>
    <name evidence="10" type="ORF">OC846_000472</name>
</gene>
<dbReference type="AlphaFoldDB" id="A0AAN6GVX3"/>
<dbReference type="Pfam" id="PF12874">
    <property type="entry name" value="zf-met"/>
    <property type="match status" value="1"/>
</dbReference>
<keyword evidence="2" id="KW-0963">Cytoplasm</keyword>
<dbReference type="EMBL" id="JAPDMZ010000005">
    <property type="protein sequence ID" value="KAK0557484.1"/>
    <property type="molecule type" value="Genomic_DNA"/>
</dbReference>
<feature type="region of interest" description="Disordered" evidence="8">
    <location>
        <begin position="150"/>
        <end position="185"/>
    </location>
</feature>
<comment type="subcellular location">
    <subcellularLocation>
        <location evidence="1">Cytoplasm</location>
    </subcellularLocation>
</comment>
<evidence type="ECO:0000256" key="7">
    <source>
        <dbReference type="ARBA" id="ARBA00034126"/>
    </source>
</evidence>
<sequence length="503" mass="54374">MAATATTVALGENGQPLYTCLSCNIAFPNAQDQRGHYRSDWHRYNAKRKLAQLPPIRQDVFQQKVAAASGSSSTSAAAPQPEAQASGSAAANGSTEMQTDAASSTSSTRNRCDVCNKSFASDKVLADHTNSKKHKETALAASLKQAHALSAKASATNPAKEAASSADSTESKQPASAPSSSLPLTLNVPENATEEEINALIDAKVASATRIDPARACLFCTTHTTTPPSIEATLDHMARAHGFYLPEREYLIDLPGLMTYLADKITVGNICLYCNARGKSFASLEAVRKHMLDKSHCKIAYTSEQDQMELSDFYDFSSSYPDEEGDEDWEDMDGVQGEGASDEDMEDDDGEEDAAANGASAPQQLSARVNRTKNNKSNQATFGDTEYELVLPSGTRLGHRALRRYYNQTLWTTPATQVQQSFNQRLITAASGGGAGGNGGPNSLIVPNRGGKQNAVVARSKGQKKEAMRHIREFRDITRKEAQKTRAAFQNNNQKHFRDPLLQ</sequence>
<dbReference type="GO" id="GO:0030687">
    <property type="term" value="C:preribosome, large subunit precursor"/>
    <property type="evidence" value="ECO:0007669"/>
    <property type="project" value="TreeGrafter"/>
</dbReference>
<feature type="region of interest" description="Disordered" evidence="8">
    <location>
        <begin position="315"/>
        <end position="380"/>
    </location>
</feature>
<feature type="compositionally biased region" description="Low complexity" evidence="8">
    <location>
        <begin position="66"/>
        <end position="96"/>
    </location>
</feature>
<keyword evidence="4" id="KW-0479">Metal-binding</keyword>
<feature type="domain" description="C2H2-type" evidence="9">
    <location>
        <begin position="20"/>
        <end position="42"/>
    </location>
</feature>
<dbReference type="InterPro" id="IPR013087">
    <property type="entry name" value="Znf_C2H2_type"/>
</dbReference>
<dbReference type="SMART" id="SM00355">
    <property type="entry name" value="ZnF_C2H2"/>
    <property type="match status" value="3"/>
</dbReference>
<accession>A0AAN6GVX3</accession>
<evidence type="ECO:0000313" key="10">
    <source>
        <dbReference type="EMBL" id="KAK0557484.1"/>
    </source>
</evidence>
<dbReference type="GO" id="GO:0003676">
    <property type="term" value="F:nucleic acid binding"/>
    <property type="evidence" value="ECO:0007669"/>
    <property type="project" value="InterPro"/>
</dbReference>
<dbReference type="SMART" id="SM00451">
    <property type="entry name" value="ZnF_U1"/>
    <property type="match status" value="2"/>
</dbReference>
<evidence type="ECO:0000313" key="11">
    <source>
        <dbReference type="Proteomes" id="UP001176517"/>
    </source>
</evidence>
<evidence type="ECO:0000259" key="9">
    <source>
        <dbReference type="PROSITE" id="PS00028"/>
    </source>
</evidence>
<dbReference type="InterPro" id="IPR003604">
    <property type="entry name" value="Matrin/U1-like-C_Znf_C2H2"/>
</dbReference>
<evidence type="ECO:0000256" key="8">
    <source>
        <dbReference type="SAM" id="MobiDB-lite"/>
    </source>
</evidence>
<feature type="region of interest" description="Disordered" evidence="8">
    <location>
        <begin position="64"/>
        <end position="110"/>
    </location>
</feature>
<evidence type="ECO:0000256" key="6">
    <source>
        <dbReference type="ARBA" id="ARBA00022833"/>
    </source>
</evidence>
<evidence type="ECO:0000256" key="5">
    <source>
        <dbReference type="ARBA" id="ARBA00022737"/>
    </source>
</evidence>
<feature type="domain" description="C2H2-type" evidence="9">
    <location>
        <begin position="112"/>
        <end position="134"/>
    </location>
</feature>
<dbReference type="GO" id="GO:0008270">
    <property type="term" value="F:zinc ion binding"/>
    <property type="evidence" value="ECO:0007669"/>
    <property type="project" value="InterPro"/>
</dbReference>
<dbReference type="InterPro" id="IPR041661">
    <property type="entry name" value="ZN622/Rei1/Reh1_Znf-C2H2"/>
</dbReference>
<keyword evidence="11" id="KW-1185">Reference proteome</keyword>
<organism evidence="10 11">
    <name type="scientific">Tilletia horrida</name>
    <dbReference type="NCBI Taxonomy" id="155126"/>
    <lineage>
        <taxon>Eukaryota</taxon>
        <taxon>Fungi</taxon>
        <taxon>Dikarya</taxon>
        <taxon>Basidiomycota</taxon>
        <taxon>Ustilaginomycotina</taxon>
        <taxon>Exobasidiomycetes</taxon>
        <taxon>Tilletiales</taxon>
        <taxon>Tilletiaceae</taxon>
        <taxon>Tilletia</taxon>
    </lineage>
</organism>
<feature type="compositionally biased region" description="Polar residues" evidence="8">
    <location>
        <begin position="97"/>
        <end position="109"/>
    </location>
</feature>